<accession>A0A538S6I7</accession>
<protein>
    <submittedName>
        <fullName evidence="1">Uncharacterized protein</fullName>
    </submittedName>
</protein>
<evidence type="ECO:0000313" key="1">
    <source>
        <dbReference type="EMBL" id="TMQ46998.1"/>
    </source>
</evidence>
<evidence type="ECO:0000313" key="2">
    <source>
        <dbReference type="Proteomes" id="UP000320184"/>
    </source>
</evidence>
<name>A0A538S6I7_UNCEI</name>
<sequence>MGTFLCNAVLGIVLLQGPQNPHPDSVRAELWARVTADSTDGAAWLELGRAYLQWGVEYHAHKKPMTVDTVWAHATLDTAQLAFERAARFSTGTRTADSARVYRVYAFGELAYVDWETGGTAAATLTWHTLPETLRLPPV</sequence>
<dbReference type="Proteomes" id="UP000320184">
    <property type="component" value="Unassembled WGS sequence"/>
</dbReference>
<reference evidence="1 2" key="1">
    <citation type="journal article" date="2019" name="Nat. Microbiol.">
        <title>Mediterranean grassland soil C-N compound turnover is dependent on rainfall and depth, and is mediated by genomically divergent microorganisms.</title>
        <authorList>
            <person name="Diamond S."/>
            <person name="Andeer P.F."/>
            <person name="Li Z."/>
            <person name="Crits-Christoph A."/>
            <person name="Burstein D."/>
            <person name="Anantharaman K."/>
            <person name="Lane K.R."/>
            <person name="Thomas B.C."/>
            <person name="Pan C."/>
            <person name="Northen T.R."/>
            <person name="Banfield J.F."/>
        </authorList>
    </citation>
    <scope>NUCLEOTIDE SEQUENCE [LARGE SCALE GENOMIC DNA]</scope>
    <source>
        <strain evidence="1">WS_3</strain>
    </source>
</reference>
<proteinExistence type="predicted"/>
<comment type="caution">
    <text evidence="1">The sequence shown here is derived from an EMBL/GenBank/DDBJ whole genome shotgun (WGS) entry which is preliminary data.</text>
</comment>
<gene>
    <name evidence="1" type="ORF">E6K73_14270</name>
</gene>
<dbReference type="AlphaFoldDB" id="A0A538S6I7"/>
<organism evidence="1 2">
    <name type="scientific">Eiseniibacteriota bacterium</name>
    <dbReference type="NCBI Taxonomy" id="2212470"/>
    <lineage>
        <taxon>Bacteria</taxon>
        <taxon>Candidatus Eiseniibacteriota</taxon>
    </lineage>
</organism>
<feature type="non-terminal residue" evidence="1">
    <location>
        <position position="139"/>
    </location>
</feature>
<dbReference type="EMBL" id="VBOT01000208">
    <property type="protein sequence ID" value="TMQ46998.1"/>
    <property type="molecule type" value="Genomic_DNA"/>
</dbReference>